<keyword evidence="8" id="KW-0839">Vasoconstrictor</keyword>
<dbReference type="PANTHER" id="PTHR13874:SF11">
    <property type="entry name" value="ENDOTHELIN-3"/>
    <property type="match status" value="1"/>
</dbReference>
<dbReference type="GO" id="GO:0005615">
    <property type="term" value="C:extracellular space"/>
    <property type="evidence" value="ECO:0007669"/>
    <property type="project" value="TreeGrafter"/>
</dbReference>
<evidence type="ECO:0000256" key="2">
    <source>
        <dbReference type="ARBA" id="ARBA00004613"/>
    </source>
</evidence>
<evidence type="ECO:0000256" key="1">
    <source>
        <dbReference type="ARBA" id="ARBA00003023"/>
    </source>
</evidence>
<reference evidence="14 15" key="1">
    <citation type="submission" date="2019-06" db="EMBL/GenBank/DDBJ databases">
        <title>A chromosome-scale genome assembly of the striped catfish, Pangasianodon hypophthalmus.</title>
        <authorList>
            <person name="Wen M."/>
            <person name="Zahm M."/>
            <person name="Roques C."/>
            <person name="Cabau C."/>
            <person name="Klopp C."/>
            <person name="Donnadieu C."/>
            <person name="Jouanno E."/>
            <person name="Avarre J.-C."/>
            <person name="Campet M."/>
            <person name="Ha T.T.T."/>
            <person name="Dugue R."/>
            <person name="Lampietro C."/>
            <person name="Louis A."/>
            <person name="Herpin A."/>
            <person name="Echchiki A."/>
            <person name="Berthelot C."/>
            <person name="Parey E."/>
            <person name="Roest-Crollius H."/>
            <person name="Braasch I."/>
            <person name="Postlethwait J."/>
            <person name="Bobe J."/>
            <person name="Montfort J."/>
            <person name="Bouchez O."/>
            <person name="Begum T."/>
            <person name="Schartl M."/>
            <person name="Guiguen Y."/>
        </authorList>
    </citation>
    <scope>NUCLEOTIDE SEQUENCE [LARGE SCALE GENOMIC DNA]</scope>
    <source>
        <strain evidence="14 15">Indonesia</strain>
        <tissue evidence="14">Blood</tissue>
    </source>
</reference>
<dbReference type="AlphaFoldDB" id="A0A5N5L381"/>
<evidence type="ECO:0000256" key="8">
    <source>
        <dbReference type="ARBA" id="ARBA00023322"/>
    </source>
</evidence>
<name>A0A5N5L381_PANHP</name>
<dbReference type="GO" id="GO:0003100">
    <property type="term" value="P:regulation of systemic arterial blood pressure by endothelin"/>
    <property type="evidence" value="ECO:0007669"/>
    <property type="project" value="TreeGrafter"/>
</dbReference>
<dbReference type="PRINTS" id="PR00365">
    <property type="entry name" value="ENDOTHELIN"/>
</dbReference>
<protein>
    <recommendedName>
        <fullName evidence="9">Endothelin-3</fullName>
    </recommendedName>
    <alternativeName>
        <fullName evidence="10">Preproendothelin-3</fullName>
    </alternativeName>
</protein>
<evidence type="ECO:0000256" key="3">
    <source>
        <dbReference type="ARBA" id="ARBA00010959"/>
    </source>
</evidence>
<feature type="chain" id="PRO_5024366301" description="Endothelin-3" evidence="12">
    <location>
        <begin position="23"/>
        <end position="160"/>
    </location>
</feature>
<dbReference type="InterPro" id="IPR019764">
    <property type="entry name" value="Endothelin_toxin_CS"/>
</dbReference>
<keyword evidence="7" id="KW-1015">Disulfide bond</keyword>
<evidence type="ECO:0000313" key="14">
    <source>
        <dbReference type="EMBL" id="KAB5537197.1"/>
    </source>
</evidence>
<evidence type="ECO:0000256" key="10">
    <source>
        <dbReference type="ARBA" id="ARBA00041850"/>
    </source>
</evidence>
<dbReference type="EMBL" id="VFJC01000021">
    <property type="protein sequence ID" value="KAB5537197.1"/>
    <property type="molecule type" value="Genomic_DNA"/>
</dbReference>
<evidence type="ECO:0000256" key="5">
    <source>
        <dbReference type="ARBA" id="ARBA00022729"/>
    </source>
</evidence>
<comment type="similarity">
    <text evidence="3">Belongs to the endothelin/sarafotoxin family.</text>
</comment>
<dbReference type="GO" id="GO:0031708">
    <property type="term" value="F:endothelin B receptor binding"/>
    <property type="evidence" value="ECO:0007669"/>
    <property type="project" value="TreeGrafter"/>
</dbReference>
<dbReference type="GO" id="GO:0005179">
    <property type="term" value="F:hormone activity"/>
    <property type="evidence" value="ECO:0007669"/>
    <property type="project" value="TreeGrafter"/>
</dbReference>
<dbReference type="Pfam" id="PF00322">
    <property type="entry name" value="Endothelin"/>
    <property type="match status" value="1"/>
</dbReference>
<dbReference type="GO" id="GO:0014826">
    <property type="term" value="P:vein smooth muscle contraction"/>
    <property type="evidence" value="ECO:0007669"/>
    <property type="project" value="TreeGrafter"/>
</dbReference>
<dbReference type="GO" id="GO:0006874">
    <property type="term" value="P:intracellular calcium ion homeostasis"/>
    <property type="evidence" value="ECO:0007669"/>
    <property type="project" value="TreeGrafter"/>
</dbReference>
<feature type="compositionally biased region" description="Basic and acidic residues" evidence="11">
    <location>
        <begin position="55"/>
        <end position="78"/>
    </location>
</feature>
<feature type="domain" description="Endothelin-like toxin" evidence="13">
    <location>
        <begin position="84"/>
        <end position="105"/>
    </location>
</feature>
<keyword evidence="5 12" id="KW-0732">Signal</keyword>
<feature type="region of interest" description="Disordered" evidence="11">
    <location>
        <begin position="36"/>
        <end position="80"/>
    </location>
</feature>
<feature type="domain" description="Endothelin-like toxin" evidence="13">
    <location>
        <begin position="138"/>
        <end position="159"/>
    </location>
</feature>
<dbReference type="PANTHER" id="PTHR13874">
    <property type="entry name" value="ENDOTHELIN"/>
    <property type="match status" value="1"/>
</dbReference>
<sequence length="160" mass="17757">MAKTSLLDLGVLILIGLTAARANGISLHRVVAREESALEPERASMSARTPPAPAHTERARGSADGHDDVTGTSRDSHPRNRAKRCTCYTYKDKECVYYCHLDVIWVNTPERMVPYGMSSYRGSQRVRRSAADGRMTQRCVCTLQSDSHCNSFCGKRGRLP</sequence>
<keyword evidence="15" id="KW-1185">Reference proteome</keyword>
<dbReference type="GO" id="GO:0019229">
    <property type="term" value="P:regulation of vasoconstriction"/>
    <property type="evidence" value="ECO:0007669"/>
    <property type="project" value="InterPro"/>
</dbReference>
<accession>A0A5N5L381</accession>
<keyword evidence="4" id="KW-0964">Secreted</keyword>
<dbReference type="PROSITE" id="PS00270">
    <property type="entry name" value="ENDOTHELIN"/>
    <property type="match status" value="2"/>
</dbReference>
<evidence type="ECO:0000256" key="7">
    <source>
        <dbReference type="ARBA" id="ARBA00023157"/>
    </source>
</evidence>
<feature type="signal peptide" evidence="12">
    <location>
        <begin position="1"/>
        <end position="22"/>
    </location>
</feature>
<proteinExistence type="inferred from homology"/>
<evidence type="ECO:0000313" key="15">
    <source>
        <dbReference type="Proteomes" id="UP000327468"/>
    </source>
</evidence>
<evidence type="ECO:0000259" key="13">
    <source>
        <dbReference type="SMART" id="SM00272"/>
    </source>
</evidence>
<dbReference type="InterPro" id="IPR001928">
    <property type="entry name" value="Endothln-like_toxin"/>
</dbReference>
<dbReference type="InterPro" id="IPR020475">
    <property type="entry name" value="Endothelin"/>
</dbReference>
<evidence type="ECO:0000256" key="12">
    <source>
        <dbReference type="SAM" id="SignalP"/>
    </source>
</evidence>
<keyword evidence="6" id="KW-0838">Vasoactive</keyword>
<evidence type="ECO:0000256" key="11">
    <source>
        <dbReference type="SAM" id="MobiDB-lite"/>
    </source>
</evidence>
<dbReference type="SMART" id="SM00272">
    <property type="entry name" value="END"/>
    <property type="match status" value="2"/>
</dbReference>
<gene>
    <name evidence="14" type="ORF">PHYPO_G00116090</name>
</gene>
<evidence type="ECO:0000256" key="6">
    <source>
        <dbReference type="ARBA" id="ARBA00022858"/>
    </source>
</evidence>
<comment type="subcellular location">
    <subcellularLocation>
        <location evidence="2">Secreted</location>
    </subcellularLocation>
</comment>
<dbReference type="Proteomes" id="UP000327468">
    <property type="component" value="Chromosome 20"/>
</dbReference>
<comment type="function">
    <text evidence="1">Endothelins are endothelium-derived vasoconstrictor peptides.</text>
</comment>
<comment type="caution">
    <text evidence="14">The sequence shown here is derived from an EMBL/GenBank/DDBJ whole genome shotgun (WGS) entry which is preliminary data.</text>
</comment>
<evidence type="ECO:0000256" key="4">
    <source>
        <dbReference type="ARBA" id="ARBA00022525"/>
    </source>
</evidence>
<evidence type="ECO:0000256" key="9">
    <source>
        <dbReference type="ARBA" id="ARBA00040198"/>
    </source>
</evidence>
<organism evidence="14 15">
    <name type="scientific">Pangasianodon hypophthalmus</name>
    <name type="common">Striped catfish</name>
    <name type="synonym">Helicophagus hypophthalmus</name>
    <dbReference type="NCBI Taxonomy" id="310915"/>
    <lineage>
        <taxon>Eukaryota</taxon>
        <taxon>Metazoa</taxon>
        <taxon>Chordata</taxon>
        <taxon>Craniata</taxon>
        <taxon>Vertebrata</taxon>
        <taxon>Euteleostomi</taxon>
        <taxon>Actinopterygii</taxon>
        <taxon>Neopterygii</taxon>
        <taxon>Teleostei</taxon>
        <taxon>Ostariophysi</taxon>
        <taxon>Siluriformes</taxon>
        <taxon>Pangasiidae</taxon>
        <taxon>Pangasianodon</taxon>
    </lineage>
</organism>